<keyword evidence="1" id="KW-0119">Carbohydrate metabolism</keyword>
<dbReference type="NCBIfam" id="NF003915">
    <property type="entry name" value="PRK05441.1"/>
    <property type="match status" value="1"/>
</dbReference>
<dbReference type="Gene3D" id="3.40.50.10490">
    <property type="entry name" value="Glucose-6-phosphate isomerase like protein, domain 1"/>
    <property type="match status" value="1"/>
</dbReference>
<dbReference type="PROSITE" id="PS51464">
    <property type="entry name" value="SIS"/>
    <property type="match status" value="1"/>
</dbReference>
<dbReference type="PANTHER" id="PTHR10088:SF4">
    <property type="entry name" value="GLUCOKINASE REGULATORY PROTEIN"/>
    <property type="match status" value="1"/>
</dbReference>
<gene>
    <name evidence="3" type="ORF">M6B22_08785</name>
</gene>
<keyword evidence="3" id="KW-0456">Lyase</keyword>
<evidence type="ECO:0000313" key="4">
    <source>
        <dbReference type="Proteomes" id="UP001164693"/>
    </source>
</evidence>
<dbReference type="PANTHER" id="PTHR10088">
    <property type="entry name" value="GLUCOKINASE REGULATORY PROTEIN"/>
    <property type="match status" value="1"/>
</dbReference>
<dbReference type="GO" id="GO:0016829">
    <property type="term" value="F:lyase activity"/>
    <property type="evidence" value="ECO:0007669"/>
    <property type="project" value="UniProtKB-KW"/>
</dbReference>
<evidence type="ECO:0000313" key="3">
    <source>
        <dbReference type="EMBL" id="WAX58844.1"/>
    </source>
</evidence>
<sequence>MSERPELDLLPTRAVVELLLDGEQRVVPAVRAQAAAIAGGADLIAARMRAGGRLLFTGAGTSGRIAAAEAAELPGTFGLDRALVAARVAGGAVGTDEHEDDLAGAQADLTALAITAGDVLVAVAASGTTPYTLCIAGAGRSTGAQVIAVVNVPASPLADLADVAVEAVVGDEVLRGSTRLSAGSAQKIALNALTTAAMVRLGRVHGDLMLDVVGANAKLRARSAGIVAEIAGCSPEAAARALASCGSARAAVVHLVLGLPPSVATARAAQHITLRDALRSNS</sequence>
<evidence type="ECO:0000256" key="1">
    <source>
        <dbReference type="ARBA" id="ARBA00023277"/>
    </source>
</evidence>
<organism evidence="3 4">
    <name type="scientific">Jatrophihabitans cynanchi</name>
    <dbReference type="NCBI Taxonomy" id="2944128"/>
    <lineage>
        <taxon>Bacteria</taxon>
        <taxon>Bacillati</taxon>
        <taxon>Actinomycetota</taxon>
        <taxon>Actinomycetes</taxon>
        <taxon>Jatrophihabitantales</taxon>
        <taxon>Jatrophihabitantaceae</taxon>
        <taxon>Jatrophihabitans</taxon>
    </lineage>
</organism>
<dbReference type="EMBL" id="CP097463">
    <property type="protein sequence ID" value="WAX58844.1"/>
    <property type="molecule type" value="Genomic_DNA"/>
</dbReference>
<protein>
    <submittedName>
        <fullName evidence="3">N-acetylmuramic acid 6-phosphate etherase</fullName>
        <ecNumber evidence="3">4.2.1.126</ecNumber>
    </submittedName>
</protein>
<feature type="domain" description="SIS" evidence="2">
    <location>
        <begin position="44"/>
        <end position="203"/>
    </location>
</feature>
<dbReference type="SUPFAM" id="SSF53697">
    <property type="entry name" value="SIS domain"/>
    <property type="match status" value="1"/>
</dbReference>
<dbReference type="Proteomes" id="UP001164693">
    <property type="component" value="Chromosome"/>
</dbReference>
<dbReference type="Pfam" id="PF13580">
    <property type="entry name" value="SIS_2"/>
    <property type="match status" value="1"/>
</dbReference>
<dbReference type="Gene3D" id="1.10.8.1080">
    <property type="match status" value="1"/>
</dbReference>
<dbReference type="InterPro" id="IPR040190">
    <property type="entry name" value="MURQ/GCKR"/>
</dbReference>
<name>A0ABY7K688_9ACTN</name>
<evidence type="ECO:0000259" key="2">
    <source>
        <dbReference type="PROSITE" id="PS51464"/>
    </source>
</evidence>
<dbReference type="EC" id="4.2.1.126" evidence="3"/>
<dbReference type="InterPro" id="IPR046348">
    <property type="entry name" value="SIS_dom_sf"/>
</dbReference>
<proteinExistence type="predicted"/>
<keyword evidence="4" id="KW-1185">Reference proteome</keyword>
<accession>A0ABY7K688</accession>
<reference evidence="3" key="1">
    <citation type="submission" date="2022-05" db="EMBL/GenBank/DDBJ databases">
        <title>Jatrophihabitans sp. SB3-54 whole genome sequence.</title>
        <authorList>
            <person name="Suh M.K."/>
            <person name="Eom M.K."/>
            <person name="Kim J.S."/>
            <person name="Kim H.S."/>
            <person name="Do H.E."/>
            <person name="Shin Y.K."/>
            <person name="Lee J.-S."/>
        </authorList>
    </citation>
    <scope>NUCLEOTIDE SEQUENCE</scope>
    <source>
        <strain evidence="3">SB3-54</strain>
    </source>
</reference>
<dbReference type="InterPro" id="IPR001347">
    <property type="entry name" value="SIS_dom"/>
</dbReference>
<dbReference type="RefSeq" id="WP_269445385.1">
    <property type="nucleotide sequence ID" value="NZ_CP097463.1"/>
</dbReference>